<evidence type="ECO:0000313" key="2">
    <source>
        <dbReference type="Proteomes" id="UP001367508"/>
    </source>
</evidence>
<name>A0AAN9MC29_CANGL</name>
<sequence length="172" mass="19494">MRHFVEHLCHNPYGSTTSSTTPQHQFDSSGTCSVCDCVPLFRPFDPSLCLQPEELCEFKEVSPGYAACLKKIRKRRFRSLFPHCLLHRRNLRQPPSGPPPGHGLQHLFRLHRCGLPWAQHDLFACFNIGLCAKLVKLVPQANQDQFLLLAGEFLPLHSSLLIPSVLNSSKRQ</sequence>
<dbReference type="AlphaFoldDB" id="A0AAN9MC29"/>
<dbReference type="Proteomes" id="UP001367508">
    <property type="component" value="Unassembled WGS sequence"/>
</dbReference>
<gene>
    <name evidence="1" type="ORF">VNO77_06386</name>
</gene>
<protein>
    <submittedName>
        <fullName evidence="1">Uncharacterized protein</fullName>
    </submittedName>
</protein>
<keyword evidence="2" id="KW-1185">Reference proteome</keyword>
<accession>A0AAN9MC29</accession>
<reference evidence="1 2" key="1">
    <citation type="submission" date="2024-01" db="EMBL/GenBank/DDBJ databases">
        <title>The genomes of 5 underutilized Papilionoideae crops provide insights into root nodulation and disease resistanc.</title>
        <authorList>
            <person name="Jiang F."/>
        </authorList>
    </citation>
    <scope>NUCLEOTIDE SEQUENCE [LARGE SCALE GENOMIC DNA]</scope>
    <source>
        <strain evidence="1">LVBAO_FW01</strain>
        <tissue evidence="1">Leaves</tissue>
    </source>
</reference>
<evidence type="ECO:0000313" key="1">
    <source>
        <dbReference type="EMBL" id="KAK7349207.1"/>
    </source>
</evidence>
<dbReference type="EMBL" id="JAYMYQ010000002">
    <property type="protein sequence ID" value="KAK7349207.1"/>
    <property type="molecule type" value="Genomic_DNA"/>
</dbReference>
<proteinExistence type="predicted"/>
<comment type="caution">
    <text evidence="1">The sequence shown here is derived from an EMBL/GenBank/DDBJ whole genome shotgun (WGS) entry which is preliminary data.</text>
</comment>
<organism evidence="1 2">
    <name type="scientific">Canavalia gladiata</name>
    <name type="common">Sword bean</name>
    <name type="synonym">Dolichos gladiatus</name>
    <dbReference type="NCBI Taxonomy" id="3824"/>
    <lineage>
        <taxon>Eukaryota</taxon>
        <taxon>Viridiplantae</taxon>
        <taxon>Streptophyta</taxon>
        <taxon>Embryophyta</taxon>
        <taxon>Tracheophyta</taxon>
        <taxon>Spermatophyta</taxon>
        <taxon>Magnoliopsida</taxon>
        <taxon>eudicotyledons</taxon>
        <taxon>Gunneridae</taxon>
        <taxon>Pentapetalae</taxon>
        <taxon>rosids</taxon>
        <taxon>fabids</taxon>
        <taxon>Fabales</taxon>
        <taxon>Fabaceae</taxon>
        <taxon>Papilionoideae</taxon>
        <taxon>50 kb inversion clade</taxon>
        <taxon>NPAAA clade</taxon>
        <taxon>indigoferoid/millettioid clade</taxon>
        <taxon>Phaseoleae</taxon>
        <taxon>Canavalia</taxon>
    </lineage>
</organism>